<evidence type="ECO:0000313" key="1">
    <source>
        <dbReference type="EMBL" id="MDF3303142.1"/>
    </source>
</evidence>
<dbReference type="Proteomes" id="UP001221150">
    <property type="component" value="Unassembled WGS sequence"/>
</dbReference>
<proteinExistence type="predicted"/>
<dbReference type="RefSeq" id="WP_276112685.1">
    <property type="nucleotide sequence ID" value="NZ_JARJBB010000043.1"/>
</dbReference>
<evidence type="ECO:0000313" key="2">
    <source>
        <dbReference type="Proteomes" id="UP001221150"/>
    </source>
</evidence>
<sequence>MIPDEIQTGHYGIGAFFPLVVLDPATHWQSQAPGNIPVRCTDDTGGLLAVRWCAPESAGAQAPGSLAEVLATAPPVHELHDTECLQAFHRALPQHLHLIALTATSVIGPWSRRPGQHVAAIHPTRTPPVGVPRAA</sequence>
<keyword evidence="2" id="KW-1185">Reference proteome</keyword>
<gene>
    <name evidence="1" type="ORF">P3H78_31960</name>
</gene>
<comment type="caution">
    <text evidence="1">The sequence shown here is derived from an EMBL/GenBank/DDBJ whole genome shotgun (WGS) entry which is preliminary data.</text>
</comment>
<accession>A0ABT6AFC2</accession>
<name>A0ABT6AFC2_9ACTN</name>
<dbReference type="EMBL" id="JARJBB010000043">
    <property type="protein sequence ID" value="MDF3303142.1"/>
    <property type="molecule type" value="Genomic_DNA"/>
</dbReference>
<reference evidence="1 2" key="1">
    <citation type="submission" date="2023-03" db="EMBL/GenBank/DDBJ databases">
        <title>Draft genome sequence of Streptomyces sp. K1PA1 isolated from peat swamp forest in Thailand.</title>
        <authorList>
            <person name="Klaysubun C."/>
            <person name="Duangmal K."/>
        </authorList>
    </citation>
    <scope>NUCLEOTIDE SEQUENCE [LARGE SCALE GENOMIC DNA]</scope>
    <source>
        <strain evidence="1 2">K1PA1</strain>
    </source>
</reference>
<protein>
    <submittedName>
        <fullName evidence="1">Uncharacterized protein</fullName>
    </submittedName>
</protein>
<organism evidence="1 2">
    <name type="scientific">Streptomyces tropicalis</name>
    <dbReference type="NCBI Taxonomy" id="3034234"/>
    <lineage>
        <taxon>Bacteria</taxon>
        <taxon>Bacillati</taxon>
        <taxon>Actinomycetota</taxon>
        <taxon>Actinomycetes</taxon>
        <taxon>Kitasatosporales</taxon>
        <taxon>Streptomycetaceae</taxon>
        <taxon>Streptomyces</taxon>
    </lineage>
</organism>